<reference evidence="1 2" key="1">
    <citation type="submission" date="2018-03" db="EMBL/GenBank/DDBJ databases">
        <title>Genome sequence of Clostridium luticellarii DSM 29923.</title>
        <authorList>
            <person name="Poehlein A."/>
            <person name="Daniel R."/>
        </authorList>
    </citation>
    <scope>NUCLEOTIDE SEQUENCE [LARGE SCALE GENOMIC DNA]</scope>
    <source>
        <strain evidence="1 2">DSM 29923</strain>
    </source>
</reference>
<name>A0A2T0BPA6_9CLOT</name>
<accession>A0A2T0BPA6</accession>
<gene>
    <name evidence="1" type="ORF">CLLU_13420</name>
</gene>
<protein>
    <recommendedName>
        <fullName evidence="3">Protein kinase</fullName>
    </recommendedName>
</protein>
<dbReference type="AlphaFoldDB" id="A0A2T0BPA6"/>
<evidence type="ECO:0008006" key="3">
    <source>
        <dbReference type="Google" id="ProtNLM"/>
    </source>
</evidence>
<sequence length="184" mass="21898">MKNHCIHSRRSPVDLKYCKYLGEGHSGQVYLMPDGRVLKIFNSSDSCRSEFYILKSVEGSKYFPEAYEMGRYYIIREYVGGMNVENYLKKYGISREFVVRVADLLDYMKKTGFKKLEIRFPHLFVQEDGSLKVIDPRKSYEENIPYPKSFLRRLRRMGLLEKFMGILNEERPDTSWIKYIEARK</sequence>
<comment type="caution">
    <text evidence="1">The sequence shown here is derived from an EMBL/GenBank/DDBJ whole genome shotgun (WGS) entry which is preliminary data.</text>
</comment>
<dbReference type="InterPro" id="IPR011009">
    <property type="entry name" value="Kinase-like_dom_sf"/>
</dbReference>
<organism evidence="1 2">
    <name type="scientific">Clostridium luticellarii</name>
    <dbReference type="NCBI Taxonomy" id="1691940"/>
    <lineage>
        <taxon>Bacteria</taxon>
        <taxon>Bacillati</taxon>
        <taxon>Bacillota</taxon>
        <taxon>Clostridia</taxon>
        <taxon>Eubacteriales</taxon>
        <taxon>Clostridiaceae</taxon>
        <taxon>Clostridium</taxon>
    </lineage>
</organism>
<dbReference type="OrthoDB" id="1916806at2"/>
<dbReference type="Gene3D" id="1.10.510.10">
    <property type="entry name" value="Transferase(Phosphotransferase) domain 1"/>
    <property type="match status" value="1"/>
</dbReference>
<dbReference type="Proteomes" id="UP000237798">
    <property type="component" value="Unassembled WGS sequence"/>
</dbReference>
<dbReference type="RefSeq" id="WP_106008841.1">
    <property type="nucleotide sequence ID" value="NZ_PVXP01000013.1"/>
</dbReference>
<evidence type="ECO:0000313" key="2">
    <source>
        <dbReference type="Proteomes" id="UP000237798"/>
    </source>
</evidence>
<keyword evidence="2" id="KW-1185">Reference proteome</keyword>
<evidence type="ECO:0000313" key="1">
    <source>
        <dbReference type="EMBL" id="PRR85716.1"/>
    </source>
</evidence>
<proteinExistence type="predicted"/>
<dbReference type="SUPFAM" id="SSF56112">
    <property type="entry name" value="Protein kinase-like (PK-like)"/>
    <property type="match status" value="1"/>
</dbReference>
<dbReference type="EMBL" id="PVXP01000013">
    <property type="protein sequence ID" value="PRR85716.1"/>
    <property type="molecule type" value="Genomic_DNA"/>
</dbReference>